<evidence type="ECO:0000313" key="2">
    <source>
        <dbReference type="EMBL" id="MFC6197873.1"/>
    </source>
</evidence>
<keyword evidence="3" id="KW-1185">Reference proteome</keyword>
<dbReference type="Pfam" id="PF03929">
    <property type="entry name" value="PepSY_TM"/>
    <property type="match status" value="1"/>
</dbReference>
<feature type="transmembrane region" description="Helical" evidence="1">
    <location>
        <begin position="442"/>
        <end position="462"/>
    </location>
</feature>
<dbReference type="EMBL" id="JBHSSW010000008">
    <property type="protein sequence ID" value="MFC6197873.1"/>
    <property type="molecule type" value="Genomic_DNA"/>
</dbReference>
<feature type="transmembrane region" description="Helical" evidence="1">
    <location>
        <begin position="20"/>
        <end position="44"/>
    </location>
</feature>
<protein>
    <submittedName>
        <fullName evidence="2">PepSY-associated TM helix domain-containing protein</fullName>
    </submittedName>
</protein>
<gene>
    <name evidence="2" type="ORF">ACFQDM_07280</name>
</gene>
<feature type="transmembrane region" description="Helical" evidence="1">
    <location>
        <begin position="348"/>
        <end position="370"/>
    </location>
</feature>
<keyword evidence="1" id="KW-1133">Transmembrane helix</keyword>
<evidence type="ECO:0000313" key="3">
    <source>
        <dbReference type="Proteomes" id="UP001596303"/>
    </source>
</evidence>
<feature type="transmembrane region" description="Helical" evidence="1">
    <location>
        <begin position="147"/>
        <end position="168"/>
    </location>
</feature>
<sequence length="506" mass="54509">MSKSIWPKIPSKFVSSMLAGHSALGLAFAALMYVLCISGTLLVLTDEIVRWDNPDTPAMVSATPETLAKAVDAGIAVAAEHGTNDYVVVSAPTPATPYINVRFVDFTTGFEKHYLADADGNLVSERREGVQHFLEHLHIYLHMPRTIGLFLVGLSGVALLASVVSGVFSHPRIFRDAFSFRRGGSRRTQEADFHNRLSVWGLPFHLVVPLTGALLGLSTLILGVLAIAAFDGDMERARSVVAGPSIMADDTPVDVETPVVPALTALLEEHPDATLSRIGLRRIGTEGQSLMFALSMPDDLTLTEQYTYDVRGEFVGVRGFADGPVGAQVVAALGPLHFGWFGGWPVKVLYLALGLGLTAIISSGVAIWAARRDDKGRAVPRWLNAWYGLVWGQPIIYTLIAGFFLFGIHPSDVALYVVLTLLSVLPGLTTLSGLLISRLMRLCLSVLLIALVVSHVVVWGIIPDDVIATVLNVALLATAVLLITSVRAFPFRRAEPLIQRNVAPGE</sequence>
<dbReference type="RefSeq" id="WP_377377401.1">
    <property type="nucleotide sequence ID" value="NZ_JBHSSW010000008.1"/>
</dbReference>
<comment type="caution">
    <text evidence="2">The sequence shown here is derived from an EMBL/GenBank/DDBJ whole genome shotgun (WGS) entry which is preliminary data.</text>
</comment>
<feature type="transmembrane region" description="Helical" evidence="1">
    <location>
        <begin position="413"/>
        <end position="435"/>
    </location>
</feature>
<keyword evidence="1" id="KW-0472">Membrane</keyword>
<name>A0ABW1S8B2_9PROT</name>
<accession>A0ABW1S8B2</accession>
<dbReference type="InterPro" id="IPR005625">
    <property type="entry name" value="PepSY-ass_TM"/>
</dbReference>
<proteinExistence type="predicted"/>
<evidence type="ECO:0000256" key="1">
    <source>
        <dbReference type="SAM" id="Phobius"/>
    </source>
</evidence>
<reference evidence="3" key="1">
    <citation type="journal article" date="2019" name="Int. J. Syst. Evol. Microbiol.">
        <title>The Global Catalogue of Microorganisms (GCM) 10K type strain sequencing project: providing services to taxonomists for standard genome sequencing and annotation.</title>
        <authorList>
            <consortium name="The Broad Institute Genomics Platform"/>
            <consortium name="The Broad Institute Genome Sequencing Center for Infectious Disease"/>
            <person name="Wu L."/>
            <person name="Ma J."/>
        </authorList>
    </citation>
    <scope>NUCLEOTIDE SEQUENCE [LARGE SCALE GENOMIC DNA]</scope>
    <source>
        <strain evidence="3">CGMCC-1.15741</strain>
    </source>
</reference>
<dbReference type="PANTHER" id="PTHR34219">
    <property type="entry name" value="IRON-REGULATED INNER MEMBRANE PROTEIN-RELATED"/>
    <property type="match status" value="1"/>
</dbReference>
<dbReference type="PANTHER" id="PTHR34219:SF4">
    <property type="entry name" value="PEPSY DOMAIN-CONTAINING PROTEIN"/>
    <property type="match status" value="1"/>
</dbReference>
<feature type="transmembrane region" description="Helical" evidence="1">
    <location>
        <begin position="206"/>
        <end position="230"/>
    </location>
</feature>
<keyword evidence="1" id="KW-0812">Transmembrane</keyword>
<feature type="transmembrane region" description="Helical" evidence="1">
    <location>
        <begin position="382"/>
        <end position="407"/>
    </location>
</feature>
<organism evidence="2 3">
    <name type="scientific">Ponticaulis profundi</name>
    <dbReference type="NCBI Taxonomy" id="2665222"/>
    <lineage>
        <taxon>Bacteria</taxon>
        <taxon>Pseudomonadati</taxon>
        <taxon>Pseudomonadota</taxon>
        <taxon>Alphaproteobacteria</taxon>
        <taxon>Hyphomonadales</taxon>
        <taxon>Hyphomonadaceae</taxon>
        <taxon>Ponticaulis</taxon>
    </lineage>
</organism>
<feature type="transmembrane region" description="Helical" evidence="1">
    <location>
        <begin position="468"/>
        <end position="490"/>
    </location>
</feature>
<dbReference type="Proteomes" id="UP001596303">
    <property type="component" value="Unassembled WGS sequence"/>
</dbReference>